<gene>
    <name evidence="6" type="ORF">SAMN04489866_1114</name>
</gene>
<dbReference type="GO" id="GO:0003700">
    <property type="term" value="F:DNA-binding transcription factor activity"/>
    <property type="evidence" value="ECO:0007669"/>
    <property type="project" value="InterPro"/>
</dbReference>
<dbReference type="SUPFAM" id="SSF46785">
    <property type="entry name" value="Winged helix' DNA-binding domain"/>
    <property type="match status" value="1"/>
</dbReference>
<reference evidence="6 7" key="1">
    <citation type="submission" date="2016-10" db="EMBL/GenBank/DDBJ databases">
        <authorList>
            <person name="de Groot N.N."/>
        </authorList>
    </citation>
    <scope>NUCLEOTIDE SEQUENCE [LARGE SCALE GENOMIC DNA]</scope>
    <source>
        <strain evidence="6 7">DSM 20475</strain>
    </source>
</reference>
<dbReference type="PROSITE" id="PS50949">
    <property type="entry name" value="HTH_GNTR"/>
    <property type="match status" value="1"/>
</dbReference>
<dbReference type="Proteomes" id="UP000198995">
    <property type="component" value="Unassembled WGS sequence"/>
</dbReference>
<dbReference type="OrthoDB" id="46236at2"/>
<dbReference type="EMBL" id="FNAF01000011">
    <property type="protein sequence ID" value="SDD94482.1"/>
    <property type="molecule type" value="Genomic_DNA"/>
</dbReference>
<evidence type="ECO:0000256" key="2">
    <source>
        <dbReference type="ARBA" id="ARBA00023125"/>
    </source>
</evidence>
<evidence type="ECO:0000313" key="7">
    <source>
        <dbReference type="Proteomes" id="UP000198995"/>
    </source>
</evidence>
<dbReference type="AlphaFoldDB" id="A0A1G6YW32"/>
<accession>A0A1G6YW32</accession>
<dbReference type="InterPro" id="IPR036390">
    <property type="entry name" value="WH_DNA-bd_sf"/>
</dbReference>
<name>A0A1G6YW32_PEPNI</name>
<dbReference type="InterPro" id="IPR000524">
    <property type="entry name" value="Tscrpt_reg_HTH_GntR"/>
</dbReference>
<dbReference type="SMART" id="SM00345">
    <property type="entry name" value="HTH_GNTR"/>
    <property type="match status" value="1"/>
</dbReference>
<keyword evidence="3" id="KW-0804">Transcription</keyword>
<keyword evidence="7" id="KW-1185">Reference proteome</keyword>
<sequence length="139" mass="15769">MILIDQRSRVPIYEQIQENFEMLVLTGALKRDEQLPGVRTLAKELAINPNTIAKAYQLMEVAGIIYSLPGRGSFIALTADELRQRHRPQALQKFREVTFHLKEVGVAETEARAEVSRIYASPSEGRDKNDSRSESDEKI</sequence>
<dbReference type="InterPro" id="IPR036388">
    <property type="entry name" value="WH-like_DNA-bd_sf"/>
</dbReference>
<feature type="domain" description="HTH gntR-type" evidence="5">
    <location>
        <begin position="10"/>
        <end position="78"/>
    </location>
</feature>
<proteinExistence type="predicted"/>
<keyword evidence="1" id="KW-0805">Transcription regulation</keyword>
<evidence type="ECO:0000256" key="1">
    <source>
        <dbReference type="ARBA" id="ARBA00023015"/>
    </source>
</evidence>
<feature type="region of interest" description="Disordered" evidence="4">
    <location>
        <begin position="110"/>
        <end position="139"/>
    </location>
</feature>
<dbReference type="CDD" id="cd07377">
    <property type="entry name" value="WHTH_GntR"/>
    <property type="match status" value="1"/>
</dbReference>
<evidence type="ECO:0000256" key="4">
    <source>
        <dbReference type="SAM" id="MobiDB-lite"/>
    </source>
</evidence>
<evidence type="ECO:0000256" key="3">
    <source>
        <dbReference type="ARBA" id="ARBA00023163"/>
    </source>
</evidence>
<evidence type="ECO:0000259" key="5">
    <source>
        <dbReference type="PROSITE" id="PS50949"/>
    </source>
</evidence>
<dbReference type="Gene3D" id="1.10.10.10">
    <property type="entry name" value="Winged helix-like DNA-binding domain superfamily/Winged helix DNA-binding domain"/>
    <property type="match status" value="1"/>
</dbReference>
<dbReference type="PANTHER" id="PTHR38445">
    <property type="entry name" value="HTH-TYPE TRANSCRIPTIONAL REPRESSOR YTRA"/>
    <property type="match status" value="1"/>
</dbReference>
<keyword evidence="2" id="KW-0238">DNA-binding</keyword>
<dbReference type="STRING" id="2741.SAMN04489866_1114"/>
<protein>
    <submittedName>
        <fullName evidence="6">GntR family transcriptional regulator</fullName>
    </submittedName>
</protein>
<dbReference type="PANTHER" id="PTHR38445:SF7">
    <property type="entry name" value="GNTR-FAMILY TRANSCRIPTIONAL REGULATOR"/>
    <property type="match status" value="1"/>
</dbReference>
<feature type="compositionally biased region" description="Basic and acidic residues" evidence="4">
    <location>
        <begin position="124"/>
        <end position="139"/>
    </location>
</feature>
<organism evidence="6 7">
    <name type="scientific">Peptococcus niger</name>
    <dbReference type="NCBI Taxonomy" id="2741"/>
    <lineage>
        <taxon>Bacteria</taxon>
        <taxon>Bacillati</taxon>
        <taxon>Bacillota</taxon>
        <taxon>Clostridia</taxon>
        <taxon>Eubacteriales</taxon>
        <taxon>Peptococcaceae</taxon>
        <taxon>Peptococcus</taxon>
    </lineage>
</organism>
<dbReference type="Pfam" id="PF00392">
    <property type="entry name" value="GntR"/>
    <property type="match status" value="1"/>
</dbReference>
<dbReference type="GO" id="GO:0003677">
    <property type="term" value="F:DNA binding"/>
    <property type="evidence" value="ECO:0007669"/>
    <property type="project" value="UniProtKB-KW"/>
</dbReference>
<evidence type="ECO:0000313" key="6">
    <source>
        <dbReference type="EMBL" id="SDD94482.1"/>
    </source>
</evidence>
<dbReference type="RefSeq" id="WP_091792157.1">
    <property type="nucleotide sequence ID" value="NZ_FNAF01000011.1"/>
</dbReference>